<feature type="transmembrane region" description="Helical" evidence="5">
    <location>
        <begin position="12"/>
        <end position="32"/>
    </location>
</feature>
<dbReference type="InterPro" id="IPR036291">
    <property type="entry name" value="NAD(P)-bd_dom_sf"/>
</dbReference>
<dbReference type="PANTHER" id="PTHR43899">
    <property type="entry name" value="RH59310P"/>
    <property type="match status" value="1"/>
</dbReference>
<dbReference type="InterPro" id="IPR002347">
    <property type="entry name" value="SDR_fam"/>
</dbReference>
<dbReference type="PRINTS" id="PR00080">
    <property type="entry name" value="SDRFAMILY"/>
</dbReference>
<evidence type="ECO:0000256" key="5">
    <source>
        <dbReference type="SAM" id="Phobius"/>
    </source>
</evidence>
<keyword evidence="5" id="KW-0812">Transmembrane</keyword>
<organism evidence="6 7">
    <name type="scientific">Nesidiocoris tenuis</name>
    <dbReference type="NCBI Taxonomy" id="355587"/>
    <lineage>
        <taxon>Eukaryota</taxon>
        <taxon>Metazoa</taxon>
        <taxon>Ecdysozoa</taxon>
        <taxon>Arthropoda</taxon>
        <taxon>Hexapoda</taxon>
        <taxon>Insecta</taxon>
        <taxon>Pterygota</taxon>
        <taxon>Neoptera</taxon>
        <taxon>Paraneoptera</taxon>
        <taxon>Hemiptera</taxon>
        <taxon>Heteroptera</taxon>
        <taxon>Panheteroptera</taxon>
        <taxon>Cimicomorpha</taxon>
        <taxon>Miridae</taxon>
        <taxon>Dicyphina</taxon>
        <taxon>Nesidiocoris</taxon>
    </lineage>
</organism>
<name>A0ABN7B4E2_9HEMI</name>
<keyword evidence="7" id="KW-1185">Reference proteome</keyword>
<evidence type="ECO:0000256" key="1">
    <source>
        <dbReference type="ARBA" id="ARBA00004240"/>
    </source>
</evidence>
<dbReference type="InterPro" id="IPR051019">
    <property type="entry name" value="VLCFA-Steroid_DH"/>
</dbReference>
<dbReference type="Pfam" id="PF00106">
    <property type="entry name" value="adh_short"/>
    <property type="match status" value="1"/>
</dbReference>
<keyword evidence="3" id="KW-0560">Oxidoreductase</keyword>
<dbReference type="PANTHER" id="PTHR43899:SF13">
    <property type="entry name" value="RH59310P"/>
    <property type="match status" value="1"/>
</dbReference>
<dbReference type="CDD" id="cd05356">
    <property type="entry name" value="17beta-HSD1_like_SDR_c"/>
    <property type="match status" value="1"/>
</dbReference>
<evidence type="ECO:0000256" key="3">
    <source>
        <dbReference type="ARBA" id="ARBA00023002"/>
    </source>
</evidence>
<sequence length="335" mass="37430">MSMLSGGFENFLFWLGTFVFVILVCMFVAECIRGIQRYFLARCVSSVDLAATYGRWAVVTGSTDGIGKAYAMELARKGMNICLVSRNQNKLINVANEIKNLYAVSVKWIKADFSQTNHYDHIDGELADLDDIGILVNNVGIAPDQFQPFCNNDCNFHLSLMNTNMSSMVIMTHMVLRRMIPKNKGLIVNMGSMSSIYPLPYGALYSSSKKFMDNFSLCLSVELADTNIRVHCLRPGFVRTKLLENMTTLVRFFDKLMPFLLPDAGSLARSAVPMLNISVPLYTCGFWSHSLMVLVCSPYQLLGQINVARLAGLVMKYCYGAETNIKIVPPPQRKG</sequence>
<dbReference type="PROSITE" id="PS00061">
    <property type="entry name" value="ADH_SHORT"/>
    <property type="match status" value="1"/>
</dbReference>
<gene>
    <name evidence="6" type="ORF">NTJ_12082</name>
</gene>
<comment type="similarity">
    <text evidence="2 4">Belongs to the short-chain dehydrogenases/reductases (SDR) family.</text>
</comment>
<dbReference type="Proteomes" id="UP001307889">
    <property type="component" value="Chromosome 10"/>
</dbReference>
<evidence type="ECO:0000313" key="6">
    <source>
        <dbReference type="EMBL" id="BES99264.1"/>
    </source>
</evidence>
<keyword evidence="5" id="KW-1133">Transmembrane helix</keyword>
<protein>
    <submittedName>
        <fullName evidence="6">SAGA-associated factor 11</fullName>
    </submittedName>
</protein>
<accession>A0ABN7B4E2</accession>
<dbReference type="InterPro" id="IPR020904">
    <property type="entry name" value="Sc_DH/Rdtase_CS"/>
</dbReference>
<dbReference type="Gene3D" id="3.40.50.720">
    <property type="entry name" value="NAD(P)-binding Rossmann-like Domain"/>
    <property type="match status" value="1"/>
</dbReference>
<evidence type="ECO:0000313" key="7">
    <source>
        <dbReference type="Proteomes" id="UP001307889"/>
    </source>
</evidence>
<dbReference type="PIRSF" id="PIRSF000126">
    <property type="entry name" value="11-beta-HSD1"/>
    <property type="match status" value="1"/>
</dbReference>
<dbReference type="EMBL" id="AP028918">
    <property type="protein sequence ID" value="BES99264.1"/>
    <property type="molecule type" value="Genomic_DNA"/>
</dbReference>
<comment type="subcellular location">
    <subcellularLocation>
        <location evidence="1">Endoplasmic reticulum</location>
    </subcellularLocation>
</comment>
<keyword evidence="5" id="KW-0472">Membrane</keyword>
<evidence type="ECO:0000256" key="4">
    <source>
        <dbReference type="RuleBase" id="RU000363"/>
    </source>
</evidence>
<evidence type="ECO:0000256" key="2">
    <source>
        <dbReference type="ARBA" id="ARBA00006484"/>
    </source>
</evidence>
<dbReference type="SUPFAM" id="SSF51735">
    <property type="entry name" value="NAD(P)-binding Rossmann-fold domains"/>
    <property type="match status" value="1"/>
</dbReference>
<proteinExistence type="inferred from homology"/>
<dbReference type="PRINTS" id="PR00081">
    <property type="entry name" value="GDHRDH"/>
</dbReference>
<reference evidence="6 7" key="1">
    <citation type="submission" date="2023-09" db="EMBL/GenBank/DDBJ databases">
        <title>Nesidiocoris tenuis whole genome shotgun sequence.</title>
        <authorList>
            <person name="Shibata T."/>
            <person name="Shimoda M."/>
            <person name="Kobayashi T."/>
            <person name="Uehara T."/>
        </authorList>
    </citation>
    <scope>NUCLEOTIDE SEQUENCE [LARGE SCALE GENOMIC DNA]</scope>
    <source>
        <strain evidence="6 7">Japan</strain>
    </source>
</reference>